<dbReference type="EMBL" id="JACMSF010000078">
    <property type="protein sequence ID" value="MBC2907457.1"/>
    <property type="molecule type" value="Genomic_DNA"/>
</dbReference>
<comment type="caution">
    <text evidence="1">The sequence shown here is derived from an EMBL/GenBank/DDBJ whole genome shotgun (WGS) entry which is preliminary data.</text>
</comment>
<dbReference type="AlphaFoldDB" id="A0A7X1JCW4"/>
<evidence type="ECO:0000313" key="2">
    <source>
        <dbReference type="Proteomes" id="UP000584670"/>
    </source>
</evidence>
<organism evidence="1 2">
    <name type="scientific">Streptomyces cupreus</name>
    <dbReference type="NCBI Taxonomy" id="2759956"/>
    <lineage>
        <taxon>Bacteria</taxon>
        <taxon>Bacillati</taxon>
        <taxon>Actinomycetota</taxon>
        <taxon>Actinomycetes</taxon>
        <taxon>Kitasatosporales</taxon>
        <taxon>Streptomycetaceae</taxon>
        <taxon>Streptomyces</taxon>
    </lineage>
</organism>
<accession>A0A7X1JCW4</accession>
<dbReference type="RefSeq" id="WP_186287404.1">
    <property type="nucleotide sequence ID" value="NZ_JACMSF010000078.1"/>
</dbReference>
<gene>
    <name evidence="1" type="ORF">H4N64_39265</name>
</gene>
<dbReference type="Proteomes" id="UP000584670">
    <property type="component" value="Unassembled WGS sequence"/>
</dbReference>
<protein>
    <submittedName>
        <fullName evidence="1">Uncharacterized protein</fullName>
    </submittedName>
</protein>
<evidence type="ECO:0000313" key="1">
    <source>
        <dbReference type="EMBL" id="MBC2907457.1"/>
    </source>
</evidence>
<name>A0A7X1JCW4_9ACTN</name>
<keyword evidence="2" id="KW-1185">Reference proteome</keyword>
<sequence>MPHNVDATRLLAGKIEDTLSAERRRLRALLHENRLWPHAEWARYYRDHPRTAVAP</sequence>
<reference evidence="1 2" key="1">
    <citation type="submission" date="2020-08" db="EMBL/GenBank/DDBJ databases">
        <title>Streptomyces sp. PSKA01 genome sequencing and assembly.</title>
        <authorList>
            <person name="Mandal S."/>
            <person name="Maiti P.K."/>
            <person name="Das P."/>
        </authorList>
    </citation>
    <scope>NUCLEOTIDE SEQUENCE [LARGE SCALE GENOMIC DNA]</scope>
    <source>
        <strain evidence="1 2">PSKA01</strain>
    </source>
</reference>
<proteinExistence type="predicted"/>